<feature type="binding site" evidence="4">
    <location>
        <position position="16"/>
    </location>
    <ligand>
        <name>S-adenosyl-L-methionine</name>
        <dbReference type="ChEBI" id="CHEBI:59789"/>
    </ligand>
</feature>
<evidence type="ECO:0000256" key="3">
    <source>
        <dbReference type="ARBA" id="ARBA00022691"/>
    </source>
</evidence>
<dbReference type="GO" id="GO:1904047">
    <property type="term" value="F:S-adenosyl-L-methionine binding"/>
    <property type="evidence" value="ECO:0007669"/>
    <property type="project" value="TreeGrafter"/>
</dbReference>
<dbReference type="PRINTS" id="PR00505">
    <property type="entry name" value="D12N6MTFRASE"/>
</dbReference>
<dbReference type="InterPro" id="IPR029063">
    <property type="entry name" value="SAM-dependent_MTases_sf"/>
</dbReference>
<organism evidence="5 6">
    <name type="scientific">Frigoriglobus tundricola</name>
    <dbReference type="NCBI Taxonomy" id="2774151"/>
    <lineage>
        <taxon>Bacteria</taxon>
        <taxon>Pseudomonadati</taxon>
        <taxon>Planctomycetota</taxon>
        <taxon>Planctomycetia</taxon>
        <taxon>Gemmatales</taxon>
        <taxon>Gemmataceae</taxon>
        <taxon>Frigoriglobus</taxon>
    </lineage>
</organism>
<feature type="binding site" evidence="4">
    <location>
        <position position="12"/>
    </location>
    <ligand>
        <name>S-adenosyl-L-methionine</name>
        <dbReference type="ChEBI" id="CHEBI:59789"/>
    </ligand>
</feature>
<dbReference type="SUPFAM" id="SSF53335">
    <property type="entry name" value="S-adenosyl-L-methionine-dependent methyltransferases"/>
    <property type="match status" value="1"/>
</dbReference>
<proteinExistence type="predicted"/>
<accession>A0A6M5Z3G3</accession>
<dbReference type="RefSeq" id="WP_171475048.1">
    <property type="nucleotide sequence ID" value="NZ_CP053452.2"/>
</dbReference>
<dbReference type="Pfam" id="PF02086">
    <property type="entry name" value="MethyltransfD12"/>
    <property type="match status" value="1"/>
</dbReference>
<evidence type="ECO:0000256" key="4">
    <source>
        <dbReference type="PIRSR" id="PIRSR000398-1"/>
    </source>
</evidence>
<keyword evidence="3" id="KW-0949">S-adenosyl-L-methionine</keyword>
<feature type="binding site" evidence="4">
    <location>
        <position position="58"/>
    </location>
    <ligand>
        <name>S-adenosyl-L-methionine</name>
        <dbReference type="ChEBI" id="CHEBI:59789"/>
    </ligand>
</feature>
<dbReference type="EMBL" id="CP053452">
    <property type="protein sequence ID" value="QJX00255.1"/>
    <property type="molecule type" value="Genomic_DNA"/>
</dbReference>
<protein>
    <submittedName>
        <fullName evidence="5">D12 class N6 adenine-specific DNA methyltransferase</fullName>
    </submittedName>
</protein>
<dbReference type="PANTHER" id="PTHR30481:SF4">
    <property type="entry name" value="SITE-SPECIFIC DNA-METHYLTRANSFERASE (ADENINE-SPECIFIC)"/>
    <property type="match status" value="1"/>
</dbReference>
<evidence type="ECO:0000313" key="6">
    <source>
        <dbReference type="Proteomes" id="UP000503447"/>
    </source>
</evidence>
<keyword evidence="2 5" id="KW-0808">Transferase</keyword>
<sequence>MTTATPAPPLKWHGGKHYLAARIVALMPPHTHYVEPFAGGLAVLLAKNPDGVSEVVNDRNRDLSNFWRVLQDADPFDRFRRAVEAVPFSEVEWTDAADRLADPDPVTRAVAFFVRCRQSLAARMRSFAPLTKIRTRRGMNGEASAWLSAVDGLAAVHARLRRVVVLERDALDVIRKEDGPDTLFYLDPPYLPRTRTAPDVYAHEMTADAHRELLDAVKRVRGKVMLSGYRSALYDGALAGWARHDFELANHAAGGKAKRRVTECVWCNFAGPTDPRRC</sequence>
<dbReference type="GO" id="GO:0009007">
    <property type="term" value="F:site-specific DNA-methyltransferase (adenine-specific) activity"/>
    <property type="evidence" value="ECO:0007669"/>
    <property type="project" value="UniProtKB-EC"/>
</dbReference>
<dbReference type="Proteomes" id="UP000503447">
    <property type="component" value="Chromosome"/>
</dbReference>
<keyword evidence="6" id="KW-1185">Reference proteome</keyword>
<dbReference type="GO" id="GO:0006298">
    <property type="term" value="P:mismatch repair"/>
    <property type="evidence" value="ECO:0007669"/>
    <property type="project" value="TreeGrafter"/>
</dbReference>
<keyword evidence="1 5" id="KW-0489">Methyltransferase</keyword>
<dbReference type="KEGG" id="ftj:FTUN_7879"/>
<dbReference type="GO" id="GO:0032259">
    <property type="term" value="P:methylation"/>
    <property type="evidence" value="ECO:0007669"/>
    <property type="project" value="UniProtKB-KW"/>
</dbReference>
<evidence type="ECO:0000256" key="1">
    <source>
        <dbReference type="ARBA" id="ARBA00022603"/>
    </source>
</evidence>
<dbReference type="PANTHER" id="PTHR30481">
    <property type="entry name" value="DNA ADENINE METHYLASE"/>
    <property type="match status" value="1"/>
</dbReference>
<feature type="binding site" evidence="4">
    <location>
        <position position="187"/>
    </location>
    <ligand>
        <name>S-adenosyl-L-methionine</name>
        <dbReference type="ChEBI" id="CHEBI:59789"/>
    </ligand>
</feature>
<gene>
    <name evidence="5" type="ORF">FTUN_7879</name>
</gene>
<evidence type="ECO:0000313" key="5">
    <source>
        <dbReference type="EMBL" id="QJX00255.1"/>
    </source>
</evidence>
<dbReference type="InterPro" id="IPR012263">
    <property type="entry name" value="M_m6A_EcoRV"/>
</dbReference>
<dbReference type="InterPro" id="IPR012327">
    <property type="entry name" value="MeTrfase_D12"/>
</dbReference>
<dbReference type="REBASE" id="409539">
    <property type="entry name" value="M.GbaFL17ORF7879P"/>
</dbReference>
<dbReference type="Gene3D" id="3.40.50.150">
    <property type="entry name" value="Vaccinia Virus protein VP39"/>
    <property type="match status" value="2"/>
</dbReference>
<dbReference type="GO" id="GO:0043565">
    <property type="term" value="F:sequence-specific DNA binding"/>
    <property type="evidence" value="ECO:0007669"/>
    <property type="project" value="TreeGrafter"/>
</dbReference>
<reference evidence="6" key="1">
    <citation type="submission" date="2020-05" db="EMBL/GenBank/DDBJ databases">
        <title>Frigoriglobus tundricola gen. nov., sp. nov., a psychrotolerant cellulolytic planctomycete of the family Gemmataceae with two divergent copies of 16S rRNA gene.</title>
        <authorList>
            <person name="Kulichevskaya I.S."/>
            <person name="Ivanova A.A."/>
            <person name="Naumoff D.G."/>
            <person name="Beletsky A.V."/>
            <person name="Rijpstra W.I.C."/>
            <person name="Sinninghe Damste J.S."/>
            <person name="Mardanov A.V."/>
            <person name="Ravin N.V."/>
            <person name="Dedysh S.N."/>
        </authorList>
    </citation>
    <scope>NUCLEOTIDE SEQUENCE [LARGE SCALE GENOMIC DNA]</scope>
    <source>
        <strain evidence="6">PL17</strain>
    </source>
</reference>
<evidence type="ECO:0000256" key="2">
    <source>
        <dbReference type="ARBA" id="ARBA00022679"/>
    </source>
</evidence>
<dbReference type="PIRSF" id="PIRSF000398">
    <property type="entry name" value="M_m6A_EcoRV"/>
    <property type="match status" value="1"/>
</dbReference>
<name>A0A6M5Z3G3_9BACT</name>
<dbReference type="GO" id="GO:0009307">
    <property type="term" value="P:DNA restriction-modification system"/>
    <property type="evidence" value="ECO:0007669"/>
    <property type="project" value="InterPro"/>
</dbReference>
<dbReference type="AlphaFoldDB" id="A0A6M5Z3G3"/>